<dbReference type="PANTHER" id="PTHR12663">
    <property type="entry name" value="ANDROGEN INDUCED INHIBITOR OF PROLIFERATION AS3 / PDS5-RELATED"/>
    <property type="match status" value="1"/>
</dbReference>
<dbReference type="InterPro" id="IPR016024">
    <property type="entry name" value="ARM-type_fold"/>
</dbReference>
<feature type="compositionally biased region" description="Basic and acidic residues" evidence="8">
    <location>
        <begin position="862"/>
        <end position="876"/>
    </location>
</feature>
<feature type="compositionally biased region" description="Basic and acidic residues" evidence="8">
    <location>
        <begin position="555"/>
        <end position="605"/>
    </location>
</feature>
<dbReference type="CDD" id="cd20404">
    <property type="entry name" value="Tudor_Agenet_AtEML-like"/>
    <property type="match status" value="1"/>
</dbReference>
<feature type="compositionally biased region" description="Basic and acidic residues" evidence="8">
    <location>
        <begin position="787"/>
        <end position="820"/>
    </location>
</feature>
<feature type="compositionally biased region" description="Basic and acidic residues" evidence="8">
    <location>
        <begin position="287"/>
        <end position="310"/>
    </location>
</feature>
<dbReference type="SUPFAM" id="SSF63748">
    <property type="entry name" value="Tudor/PWWP/MBT"/>
    <property type="match status" value="1"/>
</dbReference>
<dbReference type="Pfam" id="PF20168">
    <property type="entry name" value="PDS5"/>
    <property type="match status" value="1"/>
</dbReference>
<evidence type="ECO:0000256" key="2">
    <source>
        <dbReference type="ARBA" id="ARBA00022618"/>
    </source>
</evidence>
<keyword evidence="6" id="KW-0539">Nucleus</keyword>
<feature type="compositionally biased region" description="Acidic residues" evidence="8">
    <location>
        <begin position="396"/>
        <end position="405"/>
    </location>
</feature>
<accession>A0AAV8SI36</accession>
<dbReference type="PANTHER" id="PTHR12663:SF3">
    <property type="entry name" value="SISTER CHROMATID COHESION PROTEIN PDS5 HOMOLOG C"/>
    <property type="match status" value="1"/>
</dbReference>
<feature type="compositionally biased region" description="Basic and acidic residues" evidence="8">
    <location>
        <begin position="320"/>
        <end position="374"/>
    </location>
</feature>
<keyword evidence="10" id="KW-1185">Reference proteome</keyword>
<protein>
    <submittedName>
        <fullName evidence="9">Uncharacterized protein</fullName>
    </submittedName>
</protein>
<reference evidence="9 10" key="1">
    <citation type="submission" date="2021-09" db="EMBL/GenBank/DDBJ databases">
        <title>Genomic insights and catalytic innovation underlie evolution of tropane alkaloids biosynthesis.</title>
        <authorList>
            <person name="Wang Y.-J."/>
            <person name="Tian T."/>
            <person name="Huang J.-P."/>
            <person name="Huang S.-X."/>
        </authorList>
    </citation>
    <scope>NUCLEOTIDE SEQUENCE [LARGE SCALE GENOMIC DNA]</scope>
    <source>
        <strain evidence="9">KIB-2018</strain>
        <tissue evidence="9">Leaf</tissue>
    </source>
</reference>
<evidence type="ECO:0000256" key="3">
    <source>
        <dbReference type="ARBA" id="ARBA00022763"/>
    </source>
</evidence>
<evidence type="ECO:0000256" key="6">
    <source>
        <dbReference type="ARBA" id="ARBA00023242"/>
    </source>
</evidence>
<evidence type="ECO:0000256" key="4">
    <source>
        <dbReference type="ARBA" id="ARBA00022776"/>
    </source>
</evidence>
<feature type="compositionally biased region" description="Basic and acidic residues" evidence="8">
    <location>
        <begin position="836"/>
        <end position="853"/>
    </location>
</feature>
<dbReference type="AlphaFoldDB" id="A0AAV8SI36"/>
<feature type="compositionally biased region" description="Basic and acidic residues" evidence="8">
    <location>
        <begin position="525"/>
        <end position="540"/>
    </location>
</feature>
<comment type="caution">
    <text evidence="9">The sequence shown here is derived from an EMBL/GenBank/DDBJ whole genome shotgun (WGS) entry which is preliminary data.</text>
</comment>
<proteinExistence type="predicted"/>
<organism evidence="9 10">
    <name type="scientific">Erythroxylum novogranatense</name>
    <dbReference type="NCBI Taxonomy" id="1862640"/>
    <lineage>
        <taxon>Eukaryota</taxon>
        <taxon>Viridiplantae</taxon>
        <taxon>Streptophyta</taxon>
        <taxon>Embryophyta</taxon>
        <taxon>Tracheophyta</taxon>
        <taxon>Spermatophyta</taxon>
        <taxon>Magnoliopsida</taxon>
        <taxon>eudicotyledons</taxon>
        <taxon>Gunneridae</taxon>
        <taxon>Pentapetalae</taxon>
        <taxon>rosids</taxon>
        <taxon>fabids</taxon>
        <taxon>Malpighiales</taxon>
        <taxon>Erythroxylaceae</taxon>
        <taxon>Erythroxylum</taxon>
    </lineage>
</organism>
<evidence type="ECO:0000256" key="1">
    <source>
        <dbReference type="ARBA" id="ARBA00004123"/>
    </source>
</evidence>
<feature type="compositionally biased region" description="Basic and acidic residues" evidence="8">
    <location>
        <begin position="1"/>
        <end position="12"/>
    </location>
</feature>
<keyword evidence="3" id="KW-0227">DNA damage</keyword>
<feature type="compositionally biased region" description="Low complexity" evidence="8">
    <location>
        <begin position="925"/>
        <end position="937"/>
    </location>
</feature>
<evidence type="ECO:0000256" key="7">
    <source>
        <dbReference type="ARBA" id="ARBA00023306"/>
    </source>
</evidence>
<feature type="compositionally biased region" description="Polar residues" evidence="8">
    <location>
        <begin position="889"/>
        <end position="905"/>
    </location>
</feature>
<feature type="region of interest" description="Disordered" evidence="8">
    <location>
        <begin position="1"/>
        <end position="23"/>
    </location>
</feature>
<evidence type="ECO:0000313" key="9">
    <source>
        <dbReference type="EMBL" id="KAJ8751855.1"/>
    </source>
</evidence>
<evidence type="ECO:0000256" key="8">
    <source>
        <dbReference type="SAM" id="MobiDB-lite"/>
    </source>
</evidence>
<dbReference type="Proteomes" id="UP001159364">
    <property type="component" value="Linkage Group LG11"/>
</dbReference>
<keyword evidence="7" id="KW-0131">Cell cycle</keyword>
<dbReference type="GO" id="GO:0007064">
    <property type="term" value="P:mitotic sister chromatid cohesion"/>
    <property type="evidence" value="ECO:0007669"/>
    <property type="project" value="InterPro"/>
</dbReference>
<feature type="compositionally biased region" description="Polar residues" evidence="8">
    <location>
        <begin position="378"/>
        <end position="389"/>
    </location>
</feature>
<feature type="region of interest" description="Disordered" evidence="8">
    <location>
        <begin position="269"/>
        <end position="675"/>
    </location>
</feature>
<dbReference type="GO" id="GO:0035825">
    <property type="term" value="P:homologous recombination"/>
    <property type="evidence" value="ECO:0007669"/>
    <property type="project" value="UniProtKB-ARBA"/>
</dbReference>
<feature type="compositionally biased region" description="Basic residues" evidence="8">
    <location>
        <begin position="505"/>
        <end position="514"/>
    </location>
</feature>
<feature type="region of interest" description="Disordered" evidence="8">
    <location>
        <begin position="726"/>
        <end position="951"/>
    </location>
</feature>
<gene>
    <name evidence="9" type="ORF">K2173_026054</name>
</gene>
<feature type="compositionally biased region" description="Basic and acidic residues" evidence="8">
    <location>
        <begin position="908"/>
        <end position="919"/>
    </location>
</feature>
<dbReference type="Gene3D" id="2.30.30.140">
    <property type="match status" value="1"/>
</dbReference>
<dbReference type="GO" id="GO:0006281">
    <property type="term" value="P:DNA repair"/>
    <property type="evidence" value="ECO:0007669"/>
    <property type="project" value="UniProtKB-KW"/>
</dbReference>
<feature type="compositionally biased region" description="Basic and acidic residues" evidence="8">
    <location>
        <begin position="435"/>
        <end position="459"/>
    </location>
</feature>
<sequence>MASSDKELEHQLLEAGNQLEDPPSSVDELLPLLDRIEDCLSRVEQSPTKSMQTALAPSLKALVTDKLFGHSNMDVRVAVASCISEITRITAPDAPYDDDQMKDVFQLIVSSFENLADKSSRSYDKRTSILETVAKVRSCVVMLDLECEGLIIEMFRHFFNTVRDYHPENVILSMETTMILVLEESEDISPEMLSPLLDSVKKGNEGLLPVARKLGEKVLESCASKVKPYLVNAVRTLGLSLDAYSDVVATICQNMSTADERIDVPAAAENKVEESKPAEVSLDETVQAEKDIKKEASSPREIDPPDDKSIKSVISNGVAETEKDDSLAEADELKQQEDTDKQENTEKREDTEKQDNSKKQEDSEKQEDGKKQEEISGADQSKSIETSKNVGHDDLVVEEVPDAESEQGQIAKVKGKKANSSAKAAEFSEGSCADTGKEDKKVPDHKNKDNVASTLHEDPALQVVSSDKKETASESLLPKAVEGDTVAITSPTVGEGLPDENSSKKALRIKKKEKLMKDSNLSDNTSKRASDGASESETKANKSPRRSATSGIVSEDEKAIKIDASKEEGGATSESEAKLPRGRSKKVEIRGDKLDGSSSKQSEKRSRNRGKSVSEKHVSKTLAQDDDKEKLSTLKSASKSTKEEQQSVETPKTGTKRKRDSGKDKVTDMKEDDDGLVGAKVKVWWPLDKKYYKGTIESYDPIKKRHKVVYVDGDVETLILKRQKWELIGSDSESNEGEATDHPSPDDSSEMPLRKKANNSEHSTKHEKMDSSHKGKSQSGASKSGRKSKEAGESDGKPTNESKALKKTEDDNDNKNKDQTPKGGNKSADAKGVGKSKNDDVMISKTSKSKEEGSSTPKASKSKQDTPKAGKSKQDTPKVMSTAKEKLTKISSKSSANGTGKSGSSKVRGVEMKESKTDSIKGQVSAKGKIASSSKGQGSEGKNEKKRRRAG</sequence>
<comment type="subcellular location">
    <subcellularLocation>
        <location evidence="1">Nucleus</location>
    </subcellularLocation>
</comment>
<keyword evidence="2" id="KW-0132">Cell division</keyword>
<keyword evidence="5" id="KW-0234">DNA repair</keyword>
<name>A0AAV8SI36_9ROSI</name>
<keyword evidence="4" id="KW-0498">Mitosis</keyword>
<dbReference type="GO" id="GO:0000785">
    <property type="term" value="C:chromatin"/>
    <property type="evidence" value="ECO:0007669"/>
    <property type="project" value="TreeGrafter"/>
</dbReference>
<dbReference type="InterPro" id="IPR039776">
    <property type="entry name" value="Pds5"/>
</dbReference>
<evidence type="ECO:0000256" key="5">
    <source>
        <dbReference type="ARBA" id="ARBA00023204"/>
    </source>
</evidence>
<feature type="compositionally biased region" description="Basic and acidic residues" evidence="8">
    <location>
        <begin position="612"/>
        <end position="632"/>
    </location>
</feature>
<dbReference type="SUPFAM" id="SSF48371">
    <property type="entry name" value="ARM repeat"/>
    <property type="match status" value="1"/>
</dbReference>
<dbReference type="GO" id="GO:0051301">
    <property type="term" value="P:cell division"/>
    <property type="evidence" value="ECO:0007669"/>
    <property type="project" value="UniProtKB-KW"/>
</dbReference>
<evidence type="ECO:0000313" key="10">
    <source>
        <dbReference type="Proteomes" id="UP001159364"/>
    </source>
</evidence>
<feature type="compositionally biased region" description="Basic and acidic residues" evidence="8">
    <location>
        <begin position="758"/>
        <end position="773"/>
    </location>
</feature>
<dbReference type="EMBL" id="JAIWQS010000011">
    <property type="protein sequence ID" value="KAJ8751855.1"/>
    <property type="molecule type" value="Genomic_DNA"/>
</dbReference>
<dbReference type="GO" id="GO:0005634">
    <property type="term" value="C:nucleus"/>
    <property type="evidence" value="ECO:0007669"/>
    <property type="project" value="UniProtKB-SubCell"/>
</dbReference>